<evidence type="ECO:0000313" key="3">
    <source>
        <dbReference type="Proteomes" id="UP001232148"/>
    </source>
</evidence>
<gene>
    <name evidence="2" type="ORF">LX32DRAFT_600311</name>
</gene>
<proteinExistence type="predicted"/>
<feature type="region of interest" description="Disordered" evidence="1">
    <location>
        <begin position="1"/>
        <end position="20"/>
    </location>
</feature>
<comment type="caution">
    <text evidence="2">The sequence shown here is derived from an EMBL/GenBank/DDBJ whole genome shotgun (WGS) entry which is preliminary data.</text>
</comment>
<dbReference type="AlphaFoldDB" id="A0AAD9H937"/>
<evidence type="ECO:0000256" key="1">
    <source>
        <dbReference type="SAM" id="MobiDB-lite"/>
    </source>
</evidence>
<protein>
    <submittedName>
        <fullName evidence="2">Uncharacterized protein</fullName>
    </submittedName>
</protein>
<keyword evidence="3" id="KW-1185">Reference proteome</keyword>
<dbReference type="EMBL" id="MU842991">
    <property type="protein sequence ID" value="KAK2023659.1"/>
    <property type="molecule type" value="Genomic_DNA"/>
</dbReference>
<organism evidence="2 3">
    <name type="scientific">Colletotrichum zoysiae</name>
    <dbReference type="NCBI Taxonomy" id="1216348"/>
    <lineage>
        <taxon>Eukaryota</taxon>
        <taxon>Fungi</taxon>
        <taxon>Dikarya</taxon>
        <taxon>Ascomycota</taxon>
        <taxon>Pezizomycotina</taxon>
        <taxon>Sordariomycetes</taxon>
        <taxon>Hypocreomycetidae</taxon>
        <taxon>Glomerellales</taxon>
        <taxon>Glomerellaceae</taxon>
        <taxon>Colletotrichum</taxon>
        <taxon>Colletotrichum graminicola species complex</taxon>
    </lineage>
</organism>
<reference evidence="2" key="1">
    <citation type="submission" date="2021-06" db="EMBL/GenBank/DDBJ databases">
        <title>Comparative genomics, transcriptomics and evolutionary studies reveal genomic signatures of adaptation to plant cell wall in hemibiotrophic fungi.</title>
        <authorList>
            <consortium name="DOE Joint Genome Institute"/>
            <person name="Baroncelli R."/>
            <person name="Diaz J.F."/>
            <person name="Benocci T."/>
            <person name="Peng M."/>
            <person name="Battaglia E."/>
            <person name="Haridas S."/>
            <person name="Andreopoulos W."/>
            <person name="Labutti K."/>
            <person name="Pangilinan J."/>
            <person name="Floch G.L."/>
            <person name="Makela M.R."/>
            <person name="Henrissat B."/>
            <person name="Grigoriev I.V."/>
            <person name="Crouch J.A."/>
            <person name="De Vries R.P."/>
            <person name="Sukno S.A."/>
            <person name="Thon M.R."/>
        </authorList>
    </citation>
    <scope>NUCLEOTIDE SEQUENCE</scope>
    <source>
        <strain evidence="2">MAFF235873</strain>
    </source>
</reference>
<sequence length="68" mass="7168">MPRAADKTETTATREGIISDSGIQHGKLNVPATGVSRDWNVGLQMGSDAVVYWNGSGMAADKQSVCET</sequence>
<dbReference type="Proteomes" id="UP001232148">
    <property type="component" value="Unassembled WGS sequence"/>
</dbReference>
<accession>A0AAD9H937</accession>
<name>A0AAD9H937_9PEZI</name>
<evidence type="ECO:0000313" key="2">
    <source>
        <dbReference type="EMBL" id="KAK2023659.1"/>
    </source>
</evidence>